<dbReference type="KEGG" id="mbrn:90967883"/>
<evidence type="ECO:0000313" key="2">
    <source>
        <dbReference type="Proteomes" id="UP000510686"/>
    </source>
</evidence>
<sequence>MVDVFMQVTPGGNSLYICNPDSLVEIFKRRSDPPRPLHLFEFLNVFGPNLSTVEGQQWKKQRKVRATCFNENNNQLVWLETIAQAADMVRYWASKPEIRSTTDDTRTLSLRALSRAGSG</sequence>
<dbReference type="GO" id="GO:0004497">
    <property type="term" value="F:monooxygenase activity"/>
    <property type="evidence" value="ECO:0007669"/>
    <property type="project" value="InterPro"/>
</dbReference>
<dbReference type="GO" id="GO:0020037">
    <property type="term" value="F:heme binding"/>
    <property type="evidence" value="ECO:0007669"/>
    <property type="project" value="InterPro"/>
</dbReference>
<accession>A0A7D5UYY5</accession>
<reference evidence="1 2" key="1">
    <citation type="submission" date="2020-07" db="EMBL/GenBank/DDBJ databases">
        <title>Telomere length de novo assembly of all 7 chromosomes of the fungus, Metarhizium brunneum, using a novel assembly pipeline.</title>
        <authorList>
            <person name="Saud z."/>
            <person name="Kortsinoglou A."/>
            <person name="Kouvelis V.N."/>
            <person name="Butt T.M."/>
        </authorList>
    </citation>
    <scope>NUCLEOTIDE SEQUENCE [LARGE SCALE GENOMIC DNA]</scope>
    <source>
        <strain evidence="1 2">4556</strain>
    </source>
</reference>
<dbReference type="Gene3D" id="1.10.630.10">
    <property type="entry name" value="Cytochrome P450"/>
    <property type="match status" value="1"/>
</dbReference>
<protein>
    <recommendedName>
        <fullName evidence="3">Cytochrome P450</fullName>
    </recommendedName>
</protein>
<dbReference type="GeneID" id="90967883"/>
<evidence type="ECO:0008006" key="3">
    <source>
        <dbReference type="Google" id="ProtNLM"/>
    </source>
</evidence>
<dbReference type="AlphaFoldDB" id="A0A7D5UYY5"/>
<dbReference type="GO" id="GO:0005506">
    <property type="term" value="F:iron ion binding"/>
    <property type="evidence" value="ECO:0007669"/>
    <property type="project" value="InterPro"/>
</dbReference>
<dbReference type="RefSeq" id="XP_065986994.1">
    <property type="nucleotide sequence ID" value="XM_066130841.1"/>
</dbReference>
<dbReference type="GO" id="GO:0016705">
    <property type="term" value="F:oxidoreductase activity, acting on paired donors, with incorporation or reduction of molecular oxygen"/>
    <property type="evidence" value="ECO:0007669"/>
    <property type="project" value="InterPro"/>
</dbReference>
<keyword evidence="2" id="KW-1185">Reference proteome</keyword>
<dbReference type="SUPFAM" id="SSF48264">
    <property type="entry name" value="Cytochrome P450"/>
    <property type="match status" value="1"/>
</dbReference>
<gene>
    <name evidence="1" type="ORF">G6M90_00g066780</name>
</gene>
<organism evidence="1 2">
    <name type="scientific">Metarhizium brunneum</name>
    <dbReference type="NCBI Taxonomy" id="500148"/>
    <lineage>
        <taxon>Eukaryota</taxon>
        <taxon>Fungi</taxon>
        <taxon>Dikarya</taxon>
        <taxon>Ascomycota</taxon>
        <taxon>Pezizomycotina</taxon>
        <taxon>Sordariomycetes</taxon>
        <taxon>Hypocreomycetidae</taxon>
        <taxon>Hypocreales</taxon>
        <taxon>Clavicipitaceae</taxon>
        <taxon>Metarhizium</taxon>
    </lineage>
</organism>
<dbReference type="OrthoDB" id="1470350at2759"/>
<dbReference type="Proteomes" id="UP000510686">
    <property type="component" value="Chromosome 4"/>
</dbReference>
<name>A0A7D5UYY5_9HYPO</name>
<dbReference type="EMBL" id="CP058935">
    <property type="protein sequence ID" value="QLI70378.1"/>
    <property type="molecule type" value="Genomic_DNA"/>
</dbReference>
<evidence type="ECO:0000313" key="1">
    <source>
        <dbReference type="EMBL" id="QLI70378.1"/>
    </source>
</evidence>
<dbReference type="InterPro" id="IPR036396">
    <property type="entry name" value="Cyt_P450_sf"/>
</dbReference>
<proteinExistence type="predicted"/>